<keyword evidence="5" id="KW-0539">Nucleus</keyword>
<keyword evidence="4" id="KW-0804">Transcription</keyword>
<dbReference type="InterPro" id="IPR007219">
    <property type="entry name" value="XnlR_reg_dom"/>
</dbReference>
<evidence type="ECO:0000256" key="2">
    <source>
        <dbReference type="ARBA" id="ARBA00023015"/>
    </source>
</evidence>
<proteinExistence type="predicted"/>
<evidence type="ECO:0000259" key="7">
    <source>
        <dbReference type="SMART" id="SM00906"/>
    </source>
</evidence>
<dbReference type="EMBL" id="NAJQ01000356">
    <property type="protein sequence ID" value="TKA71346.1"/>
    <property type="molecule type" value="Genomic_DNA"/>
</dbReference>
<dbReference type="InterPro" id="IPR052073">
    <property type="entry name" value="Amide_Lactam_Regulators"/>
</dbReference>
<evidence type="ECO:0000256" key="3">
    <source>
        <dbReference type="ARBA" id="ARBA00023125"/>
    </source>
</evidence>
<evidence type="ECO:0000256" key="1">
    <source>
        <dbReference type="ARBA" id="ARBA00022833"/>
    </source>
</evidence>
<dbReference type="GO" id="GO:0008270">
    <property type="term" value="F:zinc ion binding"/>
    <property type="evidence" value="ECO:0007669"/>
    <property type="project" value="InterPro"/>
</dbReference>
<feature type="compositionally biased region" description="Polar residues" evidence="6">
    <location>
        <begin position="423"/>
        <end position="439"/>
    </location>
</feature>
<protein>
    <recommendedName>
        <fullName evidence="7">Xylanolytic transcriptional activator regulatory domain-containing protein</fullName>
    </recommendedName>
</protein>
<sequence length="476" mass="51729">MPVIELADFDVAVMGDGSSLVVLQAVMLAGAIMRPEICSKVTVKQYYQRLKALIQSGYEQNPLNTLSALCLIQWYTPAAPKDVSTDSPRFWNTYAIGLAHQLGLHRLSKQANDTSIRRRIYFTLCARDCLTSAAHGRPKLLHPADCDLPPVALDDFSASDEDPARLFIAYSEVTSILGDLCQIVTRNGRITNHEHVAIVRRLQELLHGLPPHLSLLGATGSAKSYKLNTSQLHVAILTALVVLYRPRSVFTLSESASPSITAAFLTFRLFQAIQLRADTKYLGSAFAWYLLVAAIPLLSSAGVPGIANEATFALDGLESSLATLGEVRPAAANNFKSVRAIRHAVANATRPSRAGPDTRTRAADEAGMASIFAHYGQEASQLLKDMTSILHSSSDRQDYIASDTTQPQQAVESVMTAAMEPRSQPSVSNGFESQSTSGSDGLHNAISALFNDETLIDANSWMLRDWMDLMPPTVEE</sequence>
<keyword evidence="9" id="KW-1185">Reference proteome</keyword>
<dbReference type="GO" id="GO:0006351">
    <property type="term" value="P:DNA-templated transcription"/>
    <property type="evidence" value="ECO:0007669"/>
    <property type="project" value="InterPro"/>
</dbReference>
<keyword evidence="2" id="KW-0805">Transcription regulation</keyword>
<keyword evidence="3" id="KW-0238">DNA-binding</keyword>
<keyword evidence="1" id="KW-0862">Zinc</keyword>
<evidence type="ECO:0000256" key="6">
    <source>
        <dbReference type="SAM" id="MobiDB-lite"/>
    </source>
</evidence>
<dbReference type="SMART" id="SM00906">
    <property type="entry name" value="Fungal_trans"/>
    <property type="match status" value="1"/>
</dbReference>
<dbReference type="AlphaFoldDB" id="A0A4U0X780"/>
<dbReference type="PANTHER" id="PTHR47171:SF2">
    <property type="entry name" value="TRANSCRIPTION FACTOR, PUTATIVE-RELATED"/>
    <property type="match status" value="1"/>
</dbReference>
<name>A0A4U0X780_9PEZI</name>
<feature type="region of interest" description="Disordered" evidence="6">
    <location>
        <begin position="419"/>
        <end position="439"/>
    </location>
</feature>
<accession>A0A4U0X780</accession>
<dbReference type="STRING" id="329884.A0A4U0X780"/>
<evidence type="ECO:0000256" key="5">
    <source>
        <dbReference type="ARBA" id="ARBA00023242"/>
    </source>
</evidence>
<reference evidence="8 9" key="1">
    <citation type="submission" date="2017-03" db="EMBL/GenBank/DDBJ databases">
        <title>Genomes of endolithic fungi from Antarctica.</title>
        <authorList>
            <person name="Coleine C."/>
            <person name="Masonjones S."/>
            <person name="Stajich J.E."/>
        </authorList>
    </citation>
    <scope>NUCLEOTIDE SEQUENCE [LARGE SCALE GENOMIC DNA]</scope>
    <source>
        <strain evidence="8 9">CCFEE 5184</strain>
    </source>
</reference>
<organism evidence="8 9">
    <name type="scientific">Friedmanniomyces simplex</name>
    <dbReference type="NCBI Taxonomy" id="329884"/>
    <lineage>
        <taxon>Eukaryota</taxon>
        <taxon>Fungi</taxon>
        <taxon>Dikarya</taxon>
        <taxon>Ascomycota</taxon>
        <taxon>Pezizomycotina</taxon>
        <taxon>Dothideomycetes</taxon>
        <taxon>Dothideomycetidae</taxon>
        <taxon>Mycosphaerellales</taxon>
        <taxon>Teratosphaeriaceae</taxon>
        <taxon>Friedmanniomyces</taxon>
    </lineage>
</organism>
<evidence type="ECO:0000313" key="8">
    <source>
        <dbReference type="EMBL" id="TKA71346.1"/>
    </source>
</evidence>
<gene>
    <name evidence="8" type="ORF">B0A55_05125</name>
</gene>
<dbReference type="Pfam" id="PF04082">
    <property type="entry name" value="Fungal_trans"/>
    <property type="match status" value="1"/>
</dbReference>
<evidence type="ECO:0000313" key="9">
    <source>
        <dbReference type="Proteomes" id="UP000309340"/>
    </source>
</evidence>
<dbReference type="GO" id="GO:0003677">
    <property type="term" value="F:DNA binding"/>
    <property type="evidence" value="ECO:0007669"/>
    <property type="project" value="UniProtKB-KW"/>
</dbReference>
<comment type="caution">
    <text evidence="8">The sequence shown here is derived from an EMBL/GenBank/DDBJ whole genome shotgun (WGS) entry which is preliminary data.</text>
</comment>
<dbReference type="Proteomes" id="UP000309340">
    <property type="component" value="Unassembled WGS sequence"/>
</dbReference>
<dbReference type="PANTHER" id="PTHR47171">
    <property type="entry name" value="FARA-RELATED"/>
    <property type="match status" value="1"/>
</dbReference>
<evidence type="ECO:0000256" key="4">
    <source>
        <dbReference type="ARBA" id="ARBA00023163"/>
    </source>
</evidence>
<dbReference type="CDD" id="cd12148">
    <property type="entry name" value="fungal_TF_MHR"/>
    <property type="match status" value="1"/>
</dbReference>
<feature type="domain" description="Xylanolytic transcriptional activator regulatory" evidence="7">
    <location>
        <begin position="88"/>
        <end position="156"/>
    </location>
</feature>
<dbReference type="OrthoDB" id="10251155at2759"/>